<proteinExistence type="predicted"/>
<dbReference type="Pfam" id="PF20155">
    <property type="entry name" value="TMP_3"/>
    <property type="match status" value="1"/>
</dbReference>
<gene>
    <name evidence="3" type="ORF">EU556_20790</name>
</gene>
<protein>
    <recommendedName>
        <fullName evidence="2">Tape measure protein N-terminal domain-containing protein</fullName>
    </recommendedName>
</protein>
<comment type="caution">
    <text evidence="3">The sequence shown here is derived from an EMBL/GenBank/DDBJ whole genome shotgun (WGS) entry which is preliminary data.</text>
</comment>
<evidence type="ECO:0000313" key="4">
    <source>
        <dbReference type="Proteomes" id="UP000298337"/>
    </source>
</evidence>
<keyword evidence="1" id="KW-0175">Coiled coil</keyword>
<dbReference type="OrthoDB" id="1677957at2"/>
<feature type="domain" description="Tape measure protein N-terminal" evidence="2">
    <location>
        <begin position="170"/>
        <end position="358"/>
    </location>
</feature>
<feature type="coiled-coil region" evidence="1">
    <location>
        <begin position="116"/>
        <end position="150"/>
    </location>
</feature>
<evidence type="ECO:0000259" key="2">
    <source>
        <dbReference type="Pfam" id="PF20155"/>
    </source>
</evidence>
<sequence length="1117" mass="116544">MTTDVGIVVGIKADDSGARVIKRSLDDVSKANKDVEASTRAAETAAIKKANADKALAAETQKVNAATTAAAAAQNKADNAMRGATLGAAKLAEAEKRLGLEAQKTATATAAAAAAQQRADNAMRAAEMQAKRLADQQEKLNENLGRITKTIDAARTAYQYLVAGFAARYVIKAADEYTVMEARIRSIAKSGQETTRVMGELRKISAATGSEMETSLSILQRLSFVREEIKATNNDMLAFTETVTKLGVTSGALPEAMKAGLTQLGQALSSQYTRAEEFNSIMENIPAVGKAIADELGVTTGQMRLLVVEGKLLSSDVFAAILNQTEKVRAEFEQFPRTATQGFKQMTASLDTVIAQANAASGATNGIGMALRGIGEGAKMVYDGLGTTFDYLVAGIQEGVNLIDIAINKVKQSINEVSRFIPGYDGTNFSLSPTVEVGSVFSAANAARKQRERALFGDDFAQAITPDRRAISQDYAKIAAGLNVDKEAKKAADKAAREALKEQKKLQGELDDAVKSSRNEYERLYDTIAEMERLRPFAKTAEETEAIGKNIANARDELDKLRVQAELDSPAGKTFQRFAKSIDDSFADTWRNAFSLDKNGSVFSRMLDGLKSMFVNFLADLTYQAAIRPIVVSLIGGGAGAAGFSQGAIAQTLGSSGGSGGGFSLLGTGSSLLSAGKAFLAGKSLTAGLGAHSLGLSASLGFGAEASGNIANFITRAGTFGSIAGGLAGGIGANLLGLGNRNGYVNAATGTIGGIIGGGLGGPLGAAAGSFLGTAVGGLFGGAPPSDKAEWGGIDLSNGKQFGRGNLKGGNAENEKILANLFTQVTAYQQLIKSVGGKTRGSLFATVGSRDGLRLGTGATEQNFGNDLAAFMSAALKKAEAGTTGLSETFRTILKKVGTGNLKDLSSAFGFGQWYDSLGKVVDPLEAPMKALNDQFDSMFKWANKLGFPLEKINAEYAKQKTALEGNIKAQQAGFSSFEQLTAAFDNFFNSQALGSNSSLNPLQKLDVAQSSFGGLLKKAQGGDLSVTQDLLASANTLLGVGRDVYASGVNFTGLESFVKSSVQSVAQQSGYSGQNVASSIISTNQAVVTELKALRAAYEKQSTELYRLANKAAVGA</sequence>
<reference evidence="3 4" key="1">
    <citation type="submission" date="2019-04" db="EMBL/GenBank/DDBJ databases">
        <authorList>
            <person name="Feng G."/>
            <person name="Zhang J."/>
            <person name="Zhu H."/>
        </authorList>
    </citation>
    <scope>NUCLEOTIDE SEQUENCE [LARGE SCALE GENOMIC DNA]</scope>
    <source>
        <strain evidence="3 4">92R-1</strain>
    </source>
</reference>
<evidence type="ECO:0000256" key="1">
    <source>
        <dbReference type="SAM" id="Coils"/>
    </source>
</evidence>
<organism evidence="3 4">
    <name type="scientific">Hymenobacter fodinae</name>
    <dbReference type="NCBI Taxonomy" id="2510796"/>
    <lineage>
        <taxon>Bacteria</taxon>
        <taxon>Pseudomonadati</taxon>
        <taxon>Bacteroidota</taxon>
        <taxon>Cytophagia</taxon>
        <taxon>Cytophagales</taxon>
        <taxon>Hymenobacteraceae</taxon>
        <taxon>Hymenobacter</taxon>
    </lineage>
</organism>
<accession>A0A4Z0P0F5</accession>
<name>A0A4Z0P0F5_9BACT</name>
<dbReference type="NCBIfam" id="TIGR02675">
    <property type="entry name" value="tape_meas_nterm"/>
    <property type="match status" value="1"/>
</dbReference>
<evidence type="ECO:0000313" key="3">
    <source>
        <dbReference type="EMBL" id="TGE04625.1"/>
    </source>
</evidence>
<dbReference type="RefSeq" id="WP_135436069.1">
    <property type="nucleotide sequence ID" value="NZ_SRLA01000005.1"/>
</dbReference>
<keyword evidence="4" id="KW-1185">Reference proteome</keyword>
<dbReference type="AlphaFoldDB" id="A0A4Z0P0F5"/>
<dbReference type="Proteomes" id="UP000298337">
    <property type="component" value="Unassembled WGS sequence"/>
</dbReference>
<feature type="coiled-coil region" evidence="1">
    <location>
        <begin position="489"/>
        <end position="564"/>
    </location>
</feature>
<dbReference type="EMBL" id="SRLA01000005">
    <property type="protein sequence ID" value="TGE04625.1"/>
    <property type="molecule type" value="Genomic_DNA"/>
</dbReference>
<dbReference type="InterPro" id="IPR013491">
    <property type="entry name" value="Tape_meas_N"/>
</dbReference>